<sequence>MSDFTYDTGYMQHLEQSVRRETQGKTVHRRRFLQVLSALGVSIGSLSFLPSARAQQSELVVANWGGDALPAQRDILAAEFVKRYPQIHVAFDTTGPTPGKIKALVESDNVSWDVADRNLLSALELGRQGLLEKVDESIVDINAVPSQFRTEWGVGSYFFSFVITYDAVRFGSTPPRTWKDFWDLQTFKGKRALRNNVEGVLESALLADGVAPDKLYPLNVNRGLDKVRQIKAETIFYSNTSEAQQLLRSGEVSIGSLWSTRAQGVKEDTKGRIDYHFNEGILLIAAWNVLKGAKNVKDAWRWVALSQDPYLQVALLKKLGWGPINPAANKLVPAELQAQNPGSPENIARQIVVDAEWYARNYFEVQNRYLDVLAA</sequence>
<dbReference type="RefSeq" id="WP_163156568.1">
    <property type="nucleotide sequence ID" value="NZ_VKHP01000088.1"/>
</dbReference>
<evidence type="ECO:0000256" key="5">
    <source>
        <dbReference type="ARBA" id="ARBA00022764"/>
    </source>
</evidence>
<name>A0A6P1BL95_9BRAD</name>
<comment type="similarity">
    <text evidence="2">Belongs to the bacterial solute-binding protein 1 family.</text>
</comment>
<dbReference type="GO" id="GO:0015888">
    <property type="term" value="P:thiamine transport"/>
    <property type="evidence" value="ECO:0007669"/>
    <property type="project" value="TreeGrafter"/>
</dbReference>
<evidence type="ECO:0000256" key="3">
    <source>
        <dbReference type="ARBA" id="ARBA00022448"/>
    </source>
</evidence>
<comment type="subcellular location">
    <subcellularLocation>
        <location evidence="1">Periplasm</location>
    </subcellularLocation>
</comment>
<dbReference type="SUPFAM" id="SSF53850">
    <property type="entry name" value="Periplasmic binding protein-like II"/>
    <property type="match status" value="1"/>
</dbReference>
<keyword evidence="4" id="KW-0732">Signal</keyword>
<accession>A0A6P1BL95</accession>
<dbReference type="PANTHER" id="PTHR30006">
    <property type="entry name" value="THIAMINE-BINDING PERIPLASMIC PROTEIN-RELATED"/>
    <property type="match status" value="1"/>
</dbReference>
<organism evidence="6 7">
    <name type="scientific">Bradyrhizobium uaiense</name>
    <dbReference type="NCBI Taxonomy" id="2594946"/>
    <lineage>
        <taxon>Bacteria</taxon>
        <taxon>Pseudomonadati</taxon>
        <taxon>Pseudomonadota</taxon>
        <taxon>Alphaproteobacteria</taxon>
        <taxon>Hyphomicrobiales</taxon>
        <taxon>Nitrobacteraceae</taxon>
        <taxon>Bradyrhizobium</taxon>
    </lineage>
</organism>
<evidence type="ECO:0000256" key="2">
    <source>
        <dbReference type="ARBA" id="ARBA00008520"/>
    </source>
</evidence>
<dbReference type="InterPro" id="IPR006059">
    <property type="entry name" value="SBP"/>
</dbReference>
<evidence type="ECO:0000256" key="4">
    <source>
        <dbReference type="ARBA" id="ARBA00022729"/>
    </source>
</evidence>
<dbReference type="Pfam" id="PF13416">
    <property type="entry name" value="SBP_bac_8"/>
    <property type="match status" value="1"/>
</dbReference>
<dbReference type="GO" id="GO:0030975">
    <property type="term" value="F:thiamine binding"/>
    <property type="evidence" value="ECO:0007669"/>
    <property type="project" value="TreeGrafter"/>
</dbReference>
<dbReference type="GO" id="GO:0030976">
    <property type="term" value="F:thiamine pyrophosphate binding"/>
    <property type="evidence" value="ECO:0007669"/>
    <property type="project" value="TreeGrafter"/>
</dbReference>
<dbReference type="PROSITE" id="PS51318">
    <property type="entry name" value="TAT"/>
    <property type="match status" value="1"/>
</dbReference>
<dbReference type="PANTHER" id="PTHR30006:SF3">
    <property type="entry name" value="THIAMINE-BINDING PERIPLASMIC PROTEIN"/>
    <property type="match status" value="1"/>
</dbReference>
<evidence type="ECO:0000256" key="1">
    <source>
        <dbReference type="ARBA" id="ARBA00004418"/>
    </source>
</evidence>
<gene>
    <name evidence="6" type="ORF">FNJ47_21580</name>
</gene>
<dbReference type="EMBL" id="VKHP01000088">
    <property type="protein sequence ID" value="NEU98342.1"/>
    <property type="molecule type" value="Genomic_DNA"/>
</dbReference>
<keyword evidence="3" id="KW-0813">Transport</keyword>
<proteinExistence type="inferred from homology"/>
<keyword evidence="5" id="KW-0574">Periplasm</keyword>
<dbReference type="AlphaFoldDB" id="A0A6P1BL95"/>
<dbReference type="Proteomes" id="UP000468531">
    <property type="component" value="Unassembled WGS sequence"/>
</dbReference>
<keyword evidence="7" id="KW-1185">Reference proteome</keyword>
<evidence type="ECO:0000313" key="6">
    <source>
        <dbReference type="EMBL" id="NEU98342.1"/>
    </source>
</evidence>
<reference evidence="6 7" key="1">
    <citation type="journal article" date="2020" name="Arch. Microbiol.">
        <title>Bradyrhizobium uaiense sp. nov., a new highly efficient cowpea symbiont.</title>
        <authorList>
            <person name="Cabral Michel D."/>
            <person name="Azarias Guimaraes A."/>
            <person name="Martins da Costa E."/>
            <person name="Soares de Carvalho T."/>
            <person name="Balsanelli E."/>
            <person name="Willems A."/>
            <person name="Maltempi de Souza E."/>
            <person name="de Souza Moreira F.M."/>
        </authorList>
    </citation>
    <scope>NUCLEOTIDE SEQUENCE [LARGE SCALE GENOMIC DNA]</scope>
    <source>
        <strain evidence="6 7">UFLA 03-164</strain>
    </source>
</reference>
<dbReference type="GO" id="GO:0030288">
    <property type="term" value="C:outer membrane-bounded periplasmic space"/>
    <property type="evidence" value="ECO:0007669"/>
    <property type="project" value="TreeGrafter"/>
</dbReference>
<protein>
    <submittedName>
        <fullName evidence="6">Extracellular solute-binding protein</fullName>
    </submittedName>
</protein>
<dbReference type="Gene3D" id="3.40.190.10">
    <property type="entry name" value="Periplasmic binding protein-like II"/>
    <property type="match status" value="2"/>
</dbReference>
<dbReference type="InterPro" id="IPR006311">
    <property type="entry name" value="TAT_signal"/>
</dbReference>
<comment type="caution">
    <text evidence="6">The sequence shown here is derived from an EMBL/GenBank/DDBJ whole genome shotgun (WGS) entry which is preliminary data.</text>
</comment>
<evidence type="ECO:0000313" key="7">
    <source>
        <dbReference type="Proteomes" id="UP000468531"/>
    </source>
</evidence>